<evidence type="ECO:0000313" key="2">
    <source>
        <dbReference type="Proteomes" id="UP001330812"/>
    </source>
</evidence>
<dbReference type="PANTHER" id="PTHR34861:SF10">
    <property type="entry name" value="CYCLASE"/>
    <property type="match status" value="1"/>
</dbReference>
<protein>
    <submittedName>
        <fullName evidence="1">Cyclase family protein</fullName>
        <ecNumber evidence="1">3.5.-.-</ecNumber>
    </submittedName>
</protein>
<sequence length="323" mass="34551">MPETVPTEDEVLAWFESLSNWGRWGPADQLGTLNLVTDEKRRAAAGLVRRGRAVSCAWDIDTSEHPDDAGTAPRRLMVTTGQGLADPARVLAPGQESHPRHAGAAEQISLYPHGFRLTHLDALAHQFWDGRMYNGRPAELVTAAQGATELDISALRHGIVTRGVLVDAAAHRGVDWLAPREGVRPEELDAFLEAHDLTVEPGDAILLRTGYGAKVAAQGQDRIRETGRAGWHAACLPWLREHDVALIGTDTSTDASPSGYPAVRNPVHLVGIVAMGLSVLDNCNLEALAATCAELGTWEFQFVLAPLAFAGATGSPANPLAIL</sequence>
<dbReference type="Pfam" id="PF04199">
    <property type="entry name" value="Cyclase"/>
    <property type="match status" value="1"/>
</dbReference>
<dbReference type="RefSeq" id="WP_326834705.1">
    <property type="nucleotide sequence ID" value="NZ_CP142149.1"/>
</dbReference>
<reference evidence="1 2" key="1">
    <citation type="journal article" date="2015" name="Int. J. Syst. Evol. Microbiol.">
        <title>Amycolatopsis rhabdoformis sp. nov., an actinomycete isolated from a tropical forest soil.</title>
        <authorList>
            <person name="Souza W.R."/>
            <person name="Silva R.E."/>
            <person name="Goodfellow M."/>
            <person name="Busarakam K."/>
            <person name="Figueiro F.S."/>
            <person name="Ferreira D."/>
            <person name="Rodrigues-Filho E."/>
            <person name="Moraes L.A.B."/>
            <person name="Zucchi T.D."/>
        </authorList>
    </citation>
    <scope>NUCLEOTIDE SEQUENCE [LARGE SCALE GENOMIC DNA]</scope>
    <source>
        <strain evidence="1 2">NCIMB 14900</strain>
    </source>
</reference>
<dbReference type="InterPro" id="IPR037175">
    <property type="entry name" value="KFase_sf"/>
</dbReference>
<dbReference type="Proteomes" id="UP001330812">
    <property type="component" value="Chromosome"/>
</dbReference>
<dbReference type="SUPFAM" id="SSF102198">
    <property type="entry name" value="Putative cyclase"/>
    <property type="match status" value="1"/>
</dbReference>
<name>A0ABZ1ICG4_9PSEU</name>
<evidence type="ECO:0000313" key="1">
    <source>
        <dbReference type="EMBL" id="WSE31897.1"/>
    </source>
</evidence>
<dbReference type="PANTHER" id="PTHR34861">
    <property type="match status" value="1"/>
</dbReference>
<organism evidence="1 2">
    <name type="scientific">Amycolatopsis rhabdoformis</name>
    <dbReference type="NCBI Taxonomy" id="1448059"/>
    <lineage>
        <taxon>Bacteria</taxon>
        <taxon>Bacillati</taxon>
        <taxon>Actinomycetota</taxon>
        <taxon>Actinomycetes</taxon>
        <taxon>Pseudonocardiales</taxon>
        <taxon>Pseudonocardiaceae</taxon>
        <taxon>Amycolatopsis</taxon>
    </lineage>
</organism>
<gene>
    <name evidence="1" type="ORF">VSH64_07215</name>
</gene>
<dbReference type="EMBL" id="CP142149">
    <property type="protein sequence ID" value="WSE31897.1"/>
    <property type="molecule type" value="Genomic_DNA"/>
</dbReference>
<keyword evidence="1" id="KW-0378">Hydrolase</keyword>
<dbReference type="EC" id="3.5.-.-" evidence="1"/>
<dbReference type="Gene3D" id="3.50.30.50">
    <property type="entry name" value="Putative cyclase"/>
    <property type="match status" value="1"/>
</dbReference>
<dbReference type="InterPro" id="IPR007325">
    <property type="entry name" value="KFase/CYL"/>
</dbReference>
<keyword evidence="2" id="KW-1185">Reference proteome</keyword>
<proteinExistence type="predicted"/>
<accession>A0ABZ1ICG4</accession>
<dbReference type="GO" id="GO:0016787">
    <property type="term" value="F:hydrolase activity"/>
    <property type="evidence" value="ECO:0007669"/>
    <property type="project" value="UniProtKB-KW"/>
</dbReference>